<dbReference type="SUPFAM" id="SSF53223">
    <property type="entry name" value="Aminoacid dehydrogenase-like, N-terminal domain"/>
    <property type="match status" value="1"/>
</dbReference>
<dbReference type="Proteomes" id="UP001501940">
    <property type="component" value="Chromosome 20"/>
</dbReference>
<proteinExistence type="predicted"/>
<dbReference type="GO" id="GO:0035999">
    <property type="term" value="P:tetrahydrofolate interconversion"/>
    <property type="evidence" value="ECO:0007669"/>
    <property type="project" value="TreeGrafter"/>
</dbReference>
<dbReference type="Ensembl" id="ENSAOCT00000001401.2">
    <property type="protein sequence ID" value="ENSAOCP00000008260.2"/>
    <property type="gene ID" value="ENSAOCG00000012228.2"/>
</dbReference>
<reference evidence="1" key="2">
    <citation type="submission" date="2025-08" db="UniProtKB">
        <authorList>
            <consortium name="Ensembl"/>
        </authorList>
    </citation>
    <scope>IDENTIFICATION</scope>
</reference>
<accession>A0A3Q1B300</accession>
<dbReference type="AlphaFoldDB" id="A0A3Q1B300"/>
<dbReference type="PANTHER" id="PTHR48099:SF1">
    <property type="entry name" value="C-1-TETRAHYDROFOLATE SYNTHASE, CYTOPLASMIC"/>
    <property type="match status" value="1"/>
</dbReference>
<reference evidence="1 2" key="1">
    <citation type="submission" date="2022-01" db="EMBL/GenBank/DDBJ databases">
        <title>A chromosome-scale genome assembly of the false clownfish, Amphiprion ocellaris.</title>
        <authorList>
            <person name="Ryu T."/>
        </authorList>
    </citation>
    <scope>NUCLEOTIDE SEQUENCE [LARGE SCALE GENOMIC DNA]</scope>
</reference>
<organism evidence="1 2">
    <name type="scientific">Amphiprion ocellaris</name>
    <name type="common">Clown anemonefish</name>
    <dbReference type="NCBI Taxonomy" id="80972"/>
    <lineage>
        <taxon>Eukaryota</taxon>
        <taxon>Metazoa</taxon>
        <taxon>Chordata</taxon>
        <taxon>Craniata</taxon>
        <taxon>Vertebrata</taxon>
        <taxon>Euteleostomi</taxon>
        <taxon>Actinopterygii</taxon>
        <taxon>Neopterygii</taxon>
        <taxon>Teleostei</taxon>
        <taxon>Neoteleostei</taxon>
        <taxon>Acanthomorphata</taxon>
        <taxon>Ovalentaria</taxon>
        <taxon>Pomacentridae</taxon>
        <taxon>Amphiprion</taxon>
    </lineage>
</organism>
<sequence length="105" mass="11482">WLPNTATQDEVGDKLIMSVHGLIVQLPLDPVNRINTEFITNVVNPEKDVDGYMVCINAGKLSRGDLNDCFIPCTPSGCMELIRQTGLLCLISSSETFIPNISTES</sequence>
<dbReference type="GO" id="GO:0005829">
    <property type="term" value="C:cytosol"/>
    <property type="evidence" value="ECO:0007669"/>
    <property type="project" value="TreeGrafter"/>
</dbReference>
<protein>
    <submittedName>
        <fullName evidence="1">Uncharacterized protein</fullName>
    </submittedName>
</protein>
<dbReference type="GO" id="GO:0004477">
    <property type="term" value="F:methenyltetrahydrofolate cyclohydrolase activity"/>
    <property type="evidence" value="ECO:0007669"/>
    <property type="project" value="TreeGrafter"/>
</dbReference>
<name>A0A3Q1B300_AMPOC</name>
<dbReference type="InterPro" id="IPR046346">
    <property type="entry name" value="Aminoacid_DH-like_N_sf"/>
</dbReference>
<dbReference type="STRING" id="80972.ENSAOCP00000008260"/>
<dbReference type="PANTHER" id="PTHR48099">
    <property type="entry name" value="C-1-TETRAHYDROFOLATE SYNTHASE, CYTOPLASMIC-RELATED"/>
    <property type="match status" value="1"/>
</dbReference>
<evidence type="ECO:0000313" key="1">
    <source>
        <dbReference type="Ensembl" id="ENSAOCP00000008260.2"/>
    </source>
</evidence>
<dbReference type="GO" id="GO:0004488">
    <property type="term" value="F:methylenetetrahydrofolate dehydrogenase (NADP+) activity"/>
    <property type="evidence" value="ECO:0007669"/>
    <property type="project" value="TreeGrafter"/>
</dbReference>
<dbReference type="GeneTree" id="ENSGT00940000154746"/>
<keyword evidence="2" id="KW-1185">Reference proteome</keyword>
<evidence type="ECO:0000313" key="2">
    <source>
        <dbReference type="Proteomes" id="UP001501940"/>
    </source>
</evidence>
<dbReference type="Gene3D" id="3.40.50.10860">
    <property type="entry name" value="Leucine Dehydrogenase, chain A, domain 1"/>
    <property type="match status" value="1"/>
</dbReference>
<reference evidence="1" key="3">
    <citation type="submission" date="2025-09" db="UniProtKB">
        <authorList>
            <consortium name="Ensembl"/>
        </authorList>
    </citation>
    <scope>IDENTIFICATION</scope>
</reference>